<dbReference type="Pfam" id="PF03148">
    <property type="entry name" value="Tektin"/>
    <property type="match status" value="1"/>
</dbReference>
<comment type="subcellular location">
    <subcellularLocation>
        <location evidence="3">Cytoplasm</location>
        <location evidence="3">Cytoskeleton</location>
        <location evidence="3">Cilium axoneme</location>
    </subcellularLocation>
</comment>
<proteinExistence type="inferred from homology"/>
<keyword evidence="3" id="KW-0966">Cell projection</keyword>
<dbReference type="PANTHER" id="PTHR19960:SF7">
    <property type="entry name" value="TEKTIN"/>
    <property type="match status" value="1"/>
</dbReference>
<comment type="similarity">
    <text evidence="1 3">Belongs to the tektin family.</text>
</comment>
<keyword evidence="4" id="KW-0175">Coiled coil</keyword>
<name>A0A3P9NV21_POERE</name>
<dbReference type="OrthoDB" id="440745at2759"/>
<protein>
    <recommendedName>
        <fullName evidence="3">Tektin</fullName>
    </recommendedName>
</protein>
<dbReference type="CTD" id="27285"/>
<reference evidence="6" key="1">
    <citation type="submission" date="2013-11" db="EMBL/GenBank/DDBJ databases">
        <title>The genomic landscape of the Guanapo guppy.</title>
        <authorList>
            <person name="Kuenstner A."/>
            <person name="Dreyer C."/>
        </authorList>
    </citation>
    <scope>NUCLEOTIDE SEQUENCE</scope>
    <source>
        <strain evidence="6">Guanapo</strain>
    </source>
</reference>
<dbReference type="RefSeq" id="XP_017162930.1">
    <property type="nucleotide sequence ID" value="XM_017307441.1"/>
</dbReference>
<dbReference type="InterPro" id="IPR000435">
    <property type="entry name" value="Tektins"/>
</dbReference>
<evidence type="ECO:0000256" key="2">
    <source>
        <dbReference type="ARBA" id="ARBA00022490"/>
    </source>
</evidence>
<dbReference type="AlphaFoldDB" id="A0A3P9NV21"/>
<dbReference type="Proteomes" id="UP000242638">
    <property type="component" value="Unassembled WGS sequence"/>
</dbReference>
<dbReference type="InterPro" id="IPR048256">
    <property type="entry name" value="Tektin-like"/>
</dbReference>
<feature type="coiled-coil region" evidence="4">
    <location>
        <begin position="337"/>
        <end position="371"/>
    </location>
</feature>
<dbReference type="GeneID" id="103473027"/>
<reference evidence="5" key="2">
    <citation type="submission" date="2025-05" db="UniProtKB">
        <authorList>
            <consortium name="Ensembl"/>
        </authorList>
    </citation>
    <scope>IDENTIFICATION</scope>
    <source>
        <strain evidence="5">Guanapo</strain>
    </source>
</reference>
<evidence type="ECO:0000256" key="3">
    <source>
        <dbReference type="RuleBase" id="RU367040"/>
    </source>
</evidence>
<accession>A0A3P9NV21</accession>
<dbReference type="GO" id="GO:0060294">
    <property type="term" value="P:cilium movement involved in cell motility"/>
    <property type="evidence" value="ECO:0007669"/>
    <property type="project" value="UniProtKB-UniRule"/>
</dbReference>
<evidence type="ECO:0000256" key="4">
    <source>
        <dbReference type="SAM" id="Coils"/>
    </source>
</evidence>
<evidence type="ECO:0000313" key="5">
    <source>
        <dbReference type="Ensembl" id="ENSPREP00000013419.1"/>
    </source>
</evidence>
<organism evidence="5 6">
    <name type="scientific">Poecilia reticulata</name>
    <name type="common">Guppy</name>
    <name type="synonym">Acanthophacelus reticulatus</name>
    <dbReference type="NCBI Taxonomy" id="8081"/>
    <lineage>
        <taxon>Eukaryota</taxon>
        <taxon>Metazoa</taxon>
        <taxon>Chordata</taxon>
        <taxon>Craniata</taxon>
        <taxon>Vertebrata</taxon>
        <taxon>Euteleostomi</taxon>
        <taxon>Actinopterygii</taxon>
        <taxon>Neopterygii</taxon>
        <taxon>Teleostei</taxon>
        <taxon>Neoteleostei</taxon>
        <taxon>Acanthomorphata</taxon>
        <taxon>Ovalentaria</taxon>
        <taxon>Atherinomorphae</taxon>
        <taxon>Cyprinodontiformes</taxon>
        <taxon>Poeciliidae</taxon>
        <taxon>Poeciliinae</taxon>
        <taxon>Poecilia</taxon>
    </lineage>
</organism>
<sequence length="495" mass="56371">MKSRIRFPPVQSLLRNGSSEVETFRHIVKRRSRQTNGLQYVRLHMQSVSGSQYFRVSPGLESARRCSRMSALSSKPSLRHSVSEWLSNNQQLAATAQHERRVSHEVRQEGRTLRNETHCKTVWDEGDTSRRLSDRIWDVSRWRDVLEICAQKMDEEMEALTLSKERSELALAATSVPLEVANECLTLREGRRGYELVGDPVEAQLKQEAELIEGVQQRLQRSVDQAFEQLGVLQEVRHQLTSDLQNKMEALDIDTSCLSLTIKSPSISLKTNPTRIPSGSSSPQQWAQFSQYNVARAQEAVHVSQQMRENMSLGRAQVQNELEAQRRATEFALRKRKHHEEQARDELQWQIKTTEDEMAAMEGDIRGLDADLQAKTASLKLAHTRLEARTRRSGVDLCRDEVQHGLVAEVQQLEATIQALKQKLSDAQLSLQKMTLHRGRMRQDLSRKQEALSLEERSMQCRTRITSQSGSDRSAVPLVPLVNSSGRSNLQLLAL</sequence>
<dbReference type="GO" id="GO:0015630">
    <property type="term" value="C:microtubule cytoskeleton"/>
    <property type="evidence" value="ECO:0007669"/>
    <property type="project" value="UniProtKB-UniRule"/>
</dbReference>
<dbReference type="Ensembl" id="ENSPRET00000013567.1">
    <property type="protein sequence ID" value="ENSPREP00000013430.1"/>
    <property type="gene ID" value="ENSPREG00000009128.1"/>
</dbReference>
<dbReference type="PRINTS" id="PR00511">
    <property type="entry name" value="TEKTIN"/>
</dbReference>
<keyword evidence="6" id="KW-1185">Reference proteome</keyword>
<dbReference type="GO" id="GO:0060271">
    <property type="term" value="P:cilium assembly"/>
    <property type="evidence" value="ECO:0007669"/>
    <property type="project" value="UniProtKB-UniRule"/>
</dbReference>
<dbReference type="GO" id="GO:0005930">
    <property type="term" value="C:axoneme"/>
    <property type="evidence" value="ECO:0007669"/>
    <property type="project" value="UniProtKB-SubCell"/>
</dbReference>
<feature type="coiled-coil region" evidence="4">
    <location>
        <begin position="403"/>
        <end position="437"/>
    </location>
</feature>
<dbReference type="OMA" id="FDHRGKM"/>
<evidence type="ECO:0000313" key="6">
    <source>
        <dbReference type="Proteomes" id="UP000242638"/>
    </source>
</evidence>
<evidence type="ECO:0000256" key="1">
    <source>
        <dbReference type="ARBA" id="ARBA00007209"/>
    </source>
</evidence>
<dbReference type="GO" id="GO:0005634">
    <property type="term" value="C:nucleus"/>
    <property type="evidence" value="ECO:0007669"/>
    <property type="project" value="TreeGrafter"/>
</dbReference>
<dbReference type="Ensembl" id="ENSPRET00000013556.1">
    <property type="protein sequence ID" value="ENSPREP00000013419.1"/>
    <property type="gene ID" value="ENSPREG00000009128.1"/>
</dbReference>
<dbReference type="STRING" id="8081.ENSPREP00000013430"/>
<dbReference type="GeneTree" id="ENSGT00950000182894"/>
<dbReference type="PANTHER" id="PTHR19960">
    <property type="entry name" value="TEKTIN"/>
    <property type="match status" value="1"/>
</dbReference>
<keyword evidence="3" id="KW-0969">Cilium</keyword>
<keyword evidence="3" id="KW-0282">Flagellum</keyword>
<keyword evidence="2" id="KW-0963">Cytoplasm</keyword>